<dbReference type="Proteomes" id="UP000195437">
    <property type="component" value="Chromosome"/>
</dbReference>
<keyword evidence="4" id="KW-1185">Reference proteome</keyword>
<evidence type="ECO:0000313" key="4">
    <source>
        <dbReference type="Proteomes" id="UP000195437"/>
    </source>
</evidence>
<dbReference type="SUPFAM" id="SSF54919">
    <property type="entry name" value="Nucleoside diphosphate kinase, NDK"/>
    <property type="match status" value="1"/>
</dbReference>
<evidence type="ECO:0000313" key="3">
    <source>
        <dbReference type="EMBL" id="ARU60388.1"/>
    </source>
</evidence>
<protein>
    <recommendedName>
        <fullName evidence="2">Nucleoside diphosphate kinase-like domain-containing protein</fullName>
    </recommendedName>
</protein>
<dbReference type="InterPro" id="IPR034907">
    <property type="entry name" value="NDK-like_dom"/>
</dbReference>
<evidence type="ECO:0000256" key="1">
    <source>
        <dbReference type="PROSITE-ProRule" id="PRU00706"/>
    </source>
</evidence>
<sequence>MVEIEYTVAVIKPDGMELQVELQFESLLEKYGLTVCSSKQSRLSQRDVEAVFAKNSPQYFMYMTSGPVNAYLLRGFRASEALYFLKQEIRAAYACEERGIMKNLIHSCDVGNEFAMQSRFFFPEDEFEYCMGIADLYVKLTEESIKQKKIEMRTLQERGNLRWAYCVMAKEKAPALWPLIAKDSGGGLTVLPALEMEFDWQGSAYPLLVYFPDGQISAGLVAEQSRDPQVLLKAAHTDAGLCALGYTPWREETAPLLRELKRCGLDGVVAFDAARSLQELDQLIRVADDELRLPLIGGSRNGHIGSITIGNAEYTEFLERCK</sequence>
<accession>A0A1Y0IIU6</accession>
<proteinExistence type="inferred from homology"/>
<comment type="caution">
    <text evidence="1">Lacks conserved residue(s) required for the propagation of feature annotation.</text>
</comment>
<dbReference type="EMBL" id="CP021434">
    <property type="protein sequence ID" value="ARU60388.1"/>
    <property type="molecule type" value="Genomic_DNA"/>
</dbReference>
<dbReference type="PROSITE" id="PS51374">
    <property type="entry name" value="NDPK_LIKE"/>
    <property type="match status" value="1"/>
</dbReference>
<dbReference type="KEGG" id="tum:CBW65_04385"/>
<dbReference type="RefSeq" id="WP_087455779.1">
    <property type="nucleotide sequence ID" value="NZ_CP021434.1"/>
</dbReference>
<reference evidence="4" key="1">
    <citation type="submission" date="2017-05" db="EMBL/GenBank/DDBJ databases">
        <authorList>
            <person name="Sung H."/>
        </authorList>
    </citation>
    <scope>NUCLEOTIDE SEQUENCE [LARGE SCALE GENOMIC DNA]</scope>
    <source>
        <strain evidence="4">AR23208</strain>
    </source>
</reference>
<dbReference type="AlphaFoldDB" id="A0A1Y0IIU6"/>
<dbReference type="Pfam" id="PF00334">
    <property type="entry name" value="NDK"/>
    <property type="match status" value="1"/>
</dbReference>
<comment type="similarity">
    <text evidence="1">Belongs to the NDK family.</text>
</comment>
<dbReference type="InterPro" id="IPR036850">
    <property type="entry name" value="NDK-like_dom_sf"/>
</dbReference>
<name>A0A1Y0IIU6_9BACL</name>
<dbReference type="Gene3D" id="3.20.20.140">
    <property type="entry name" value="Metal-dependent hydrolases"/>
    <property type="match status" value="1"/>
</dbReference>
<feature type="domain" description="Nucleoside diphosphate kinase-like" evidence="2">
    <location>
        <begin position="4"/>
        <end position="129"/>
    </location>
</feature>
<dbReference type="Gene3D" id="3.30.70.141">
    <property type="entry name" value="Nucleoside diphosphate kinase-like domain"/>
    <property type="match status" value="1"/>
</dbReference>
<dbReference type="SMART" id="SM00562">
    <property type="entry name" value="NDK"/>
    <property type="match status" value="1"/>
</dbReference>
<gene>
    <name evidence="3" type="ORF">CBW65_04385</name>
</gene>
<evidence type="ECO:0000259" key="2">
    <source>
        <dbReference type="SMART" id="SM00562"/>
    </source>
</evidence>
<organism evidence="3 4">
    <name type="scientific">Tumebacillus avium</name>
    <dbReference type="NCBI Taxonomy" id="1903704"/>
    <lineage>
        <taxon>Bacteria</taxon>
        <taxon>Bacillati</taxon>
        <taxon>Bacillota</taxon>
        <taxon>Bacilli</taxon>
        <taxon>Bacillales</taxon>
        <taxon>Alicyclobacillaceae</taxon>
        <taxon>Tumebacillus</taxon>
    </lineage>
</organism>